<dbReference type="EMBL" id="MTBM01000008">
    <property type="protein sequence ID" value="OSI09943.1"/>
    <property type="molecule type" value="Genomic_DNA"/>
</dbReference>
<reference evidence="3 6" key="2">
    <citation type="submission" date="2017-06" db="EMBL/GenBank/DDBJ databases">
        <authorList>
            <consortium name="Pathogen Informatics"/>
        </authorList>
    </citation>
    <scope>NUCLEOTIDE SEQUENCE [LARGE SCALE GENOMIC DNA]</scope>
    <source>
        <strain evidence="3 6">NCTC12230</strain>
    </source>
</reference>
<reference evidence="2 5" key="1">
    <citation type="submission" date="2017-01" db="EMBL/GenBank/DDBJ databases">
        <authorList>
            <person name="Wolfgang W.J."/>
            <person name="Cole J."/>
            <person name="Wroblewski D."/>
            <person name="Mcginnis J."/>
            <person name="Musser K.A."/>
        </authorList>
    </citation>
    <scope>NUCLEOTIDE SEQUENCE [LARGE SCALE GENOMIC DNA]</scope>
    <source>
        <strain evidence="2 5">DSM 21643</strain>
    </source>
</reference>
<accession>A0A1X3CQW6</accession>
<dbReference type="InterPro" id="IPR009872">
    <property type="entry name" value="DUF1427"/>
</dbReference>
<dbReference type="Proteomes" id="UP000193466">
    <property type="component" value="Unassembled WGS sequence"/>
</dbReference>
<dbReference type="EMBL" id="LT906434">
    <property type="protein sequence ID" value="SNU78979.1"/>
    <property type="molecule type" value="Genomic_DNA"/>
</dbReference>
<evidence type="ECO:0000256" key="1">
    <source>
        <dbReference type="SAM" id="Phobius"/>
    </source>
</evidence>
<feature type="transmembrane region" description="Helical" evidence="1">
    <location>
        <begin position="27"/>
        <end position="46"/>
    </location>
</feature>
<keyword evidence="1" id="KW-1133">Transmembrane helix</keyword>
<evidence type="ECO:0000313" key="2">
    <source>
        <dbReference type="EMBL" id="OSI09943.1"/>
    </source>
</evidence>
<dbReference type="NCBIfam" id="TIGR03510">
    <property type="entry name" value="XapX"/>
    <property type="match status" value="1"/>
</dbReference>
<dbReference type="KEGG" id="nzo:SAMEA4504057_0465"/>
<gene>
    <name evidence="2" type="ORF">BWD10_07025</name>
    <name evidence="4" type="ORF">NCTC12229_01564</name>
    <name evidence="3" type="ORF">SAMEA4504057_00465</name>
</gene>
<dbReference type="InterPro" id="IPR020017">
    <property type="entry name" value="XapX_domain"/>
</dbReference>
<keyword evidence="1" id="KW-0472">Membrane</keyword>
<dbReference type="OrthoDB" id="4302993at2"/>
<organism evidence="3 6">
    <name type="scientific">Neisseria zoodegmatis</name>
    <dbReference type="NCBI Taxonomy" id="326523"/>
    <lineage>
        <taxon>Bacteria</taxon>
        <taxon>Pseudomonadati</taxon>
        <taxon>Pseudomonadota</taxon>
        <taxon>Betaproteobacteria</taxon>
        <taxon>Neisseriales</taxon>
        <taxon>Neisseriaceae</taxon>
        <taxon>Neisseria</taxon>
    </lineage>
</organism>
<dbReference type="EMBL" id="UGRS01000002">
    <property type="protein sequence ID" value="SUA44080.1"/>
    <property type="molecule type" value="Genomic_DNA"/>
</dbReference>
<evidence type="ECO:0000313" key="7">
    <source>
        <dbReference type="Proteomes" id="UP000254055"/>
    </source>
</evidence>
<feature type="transmembrane region" description="Helical" evidence="1">
    <location>
        <begin position="5"/>
        <end position="21"/>
    </location>
</feature>
<keyword evidence="1" id="KW-0812">Transmembrane</keyword>
<proteinExistence type="predicted"/>
<evidence type="ECO:0000313" key="3">
    <source>
        <dbReference type="EMBL" id="SNU78979.1"/>
    </source>
</evidence>
<dbReference type="Proteomes" id="UP000215033">
    <property type="component" value="Chromosome 1"/>
</dbReference>
<dbReference type="Pfam" id="PF07235">
    <property type="entry name" value="DUF1427"/>
    <property type="match status" value="1"/>
</dbReference>
<dbReference type="AlphaFoldDB" id="A0A1X3CQW6"/>
<evidence type="ECO:0000313" key="5">
    <source>
        <dbReference type="Proteomes" id="UP000193466"/>
    </source>
</evidence>
<dbReference type="Proteomes" id="UP000254055">
    <property type="component" value="Unassembled WGS sequence"/>
</dbReference>
<keyword evidence="5" id="KW-1185">Reference proteome</keyword>
<sequence>MKLYVFSFGAGILVGVVYYLLNVRSPAPPVVALLGLLGMLLGEQMIPLSKQFFSPQTSISQTAHSQDQNHNKE</sequence>
<evidence type="ECO:0000313" key="6">
    <source>
        <dbReference type="Proteomes" id="UP000215033"/>
    </source>
</evidence>
<name>A0A1X3CQW6_9NEIS</name>
<reference evidence="4 7" key="3">
    <citation type="submission" date="2018-06" db="EMBL/GenBank/DDBJ databases">
        <authorList>
            <consortium name="Pathogen Informatics"/>
            <person name="Doyle S."/>
        </authorList>
    </citation>
    <scope>NUCLEOTIDE SEQUENCE [LARGE SCALE GENOMIC DNA]</scope>
    <source>
        <strain evidence="4 7">NCTC12229</strain>
    </source>
</reference>
<protein>
    <submittedName>
        <fullName evidence="3">Uncharacterized protein conserved in bacteria</fullName>
    </submittedName>
</protein>
<evidence type="ECO:0000313" key="4">
    <source>
        <dbReference type="EMBL" id="SUA44080.1"/>
    </source>
</evidence>
<dbReference type="STRING" id="326523.BWD10_07025"/>
<dbReference type="RefSeq" id="WP_004284751.1">
    <property type="nucleotide sequence ID" value="NZ_LT906434.1"/>
</dbReference>